<organism evidence="3 4">
    <name type="scientific">Morchella conica CCBAS932</name>
    <dbReference type="NCBI Taxonomy" id="1392247"/>
    <lineage>
        <taxon>Eukaryota</taxon>
        <taxon>Fungi</taxon>
        <taxon>Dikarya</taxon>
        <taxon>Ascomycota</taxon>
        <taxon>Pezizomycotina</taxon>
        <taxon>Pezizomycetes</taxon>
        <taxon>Pezizales</taxon>
        <taxon>Morchellaceae</taxon>
        <taxon>Morchella</taxon>
    </lineage>
</organism>
<evidence type="ECO:0000256" key="1">
    <source>
        <dbReference type="SAM" id="MobiDB-lite"/>
    </source>
</evidence>
<proteinExistence type="predicted"/>
<evidence type="ECO:0000259" key="2">
    <source>
        <dbReference type="Pfam" id="PF00350"/>
    </source>
</evidence>
<dbReference type="PANTHER" id="PTHR36681">
    <property type="entry name" value="NUCLEAR GTPASE, GERMINAL CENTER-ASSOCIATED, TANDEM DUPLICATE 3"/>
    <property type="match status" value="1"/>
</dbReference>
<dbReference type="InParanoid" id="A0A3N4KRK4"/>
<feature type="region of interest" description="Disordered" evidence="1">
    <location>
        <begin position="56"/>
        <end position="101"/>
    </location>
</feature>
<evidence type="ECO:0000313" key="4">
    <source>
        <dbReference type="Proteomes" id="UP000277580"/>
    </source>
</evidence>
<dbReference type="Proteomes" id="UP000277580">
    <property type="component" value="Unassembled WGS sequence"/>
</dbReference>
<gene>
    <name evidence="3" type="ORF">P167DRAFT_356595</name>
</gene>
<feature type="domain" description="Dynamin N-terminal" evidence="2">
    <location>
        <begin position="226"/>
        <end position="424"/>
    </location>
</feature>
<dbReference type="OrthoDB" id="3598281at2759"/>
<dbReference type="InterPro" id="IPR045063">
    <property type="entry name" value="Dynamin_N"/>
</dbReference>
<dbReference type="EMBL" id="ML119164">
    <property type="protein sequence ID" value="RPB08395.1"/>
    <property type="molecule type" value="Genomic_DNA"/>
</dbReference>
<sequence>MRRRTCPALNDLYCESMVTEHSLINGVKKAQFPKAQTINYKFFYQELFRIMTTTSRPSSISSTKRSRFSFSGLTGSKSSKRDSLFRRTPSNTDNGLSPLDSRSYLGGEGYSEVSAGSSASQIRTMSRVIVKKFDKMSTSTRSVISFGGSSGVNKVGDKNEEEGPDRLSSRGRSLEMILDAGMDVSKKLRIFFENNNDVLKGDSRAGNLKMQNERILEGDWGMTTEIAVCGDNGAGKSSLINALLDVECITPISNSNSCTATPIEFRARDRSQKMTSRYTVTSTLLTQAEWLPFATRLLGDIQEDPADMRCITARGILKSLFNLSEESKVVLEDIQAIPAFFRDLAEKFVTQDISEVNKHIQRLNSECWAVLKKITIYMDSPVLNTGVVLVDLPGLGKINPMKLATVNEYLKSCESILIVSDISRVGMDDLLMDPIFEPIAPRAQLEPPSKFAFILTQIDNIPRVASDPKWDKKREILFRVAATRDMIHKSPKSRLNTSTVIFTSSLEYQWHHRRLLQPKMSSCISPEESGIPALRRFIQEKGLQRREAVVKSLVQGNMTTFMNSVQNWCNEEETISSTPEEEVMAPEELQMCFEGMQKKMRMS</sequence>
<dbReference type="PANTHER" id="PTHR36681:SF3">
    <property type="entry name" value="NUCLEAR GTPASE, GERMINAL CENTER-ASSOCIATED, TANDEM DUPLICATE 3"/>
    <property type="match status" value="1"/>
</dbReference>
<dbReference type="AlphaFoldDB" id="A0A3N4KRK4"/>
<dbReference type="Gene3D" id="3.40.50.300">
    <property type="entry name" value="P-loop containing nucleotide triphosphate hydrolases"/>
    <property type="match status" value="1"/>
</dbReference>
<accession>A0A3N4KRK4</accession>
<feature type="compositionally biased region" description="Low complexity" evidence="1">
    <location>
        <begin position="56"/>
        <end position="71"/>
    </location>
</feature>
<protein>
    <recommendedName>
        <fullName evidence="2">Dynamin N-terminal domain-containing protein</fullName>
    </recommendedName>
</protein>
<keyword evidence="4" id="KW-1185">Reference proteome</keyword>
<reference evidence="3 4" key="1">
    <citation type="journal article" date="2018" name="Nat. Ecol. Evol.">
        <title>Pezizomycetes genomes reveal the molecular basis of ectomycorrhizal truffle lifestyle.</title>
        <authorList>
            <person name="Murat C."/>
            <person name="Payen T."/>
            <person name="Noel B."/>
            <person name="Kuo A."/>
            <person name="Morin E."/>
            <person name="Chen J."/>
            <person name="Kohler A."/>
            <person name="Krizsan K."/>
            <person name="Balestrini R."/>
            <person name="Da Silva C."/>
            <person name="Montanini B."/>
            <person name="Hainaut M."/>
            <person name="Levati E."/>
            <person name="Barry K.W."/>
            <person name="Belfiori B."/>
            <person name="Cichocki N."/>
            <person name="Clum A."/>
            <person name="Dockter R.B."/>
            <person name="Fauchery L."/>
            <person name="Guy J."/>
            <person name="Iotti M."/>
            <person name="Le Tacon F."/>
            <person name="Lindquist E.A."/>
            <person name="Lipzen A."/>
            <person name="Malagnac F."/>
            <person name="Mello A."/>
            <person name="Molinier V."/>
            <person name="Miyauchi S."/>
            <person name="Poulain J."/>
            <person name="Riccioni C."/>
            <person name="Rubini A."/>
            <person name="Sitrit Y."/>
            <person name="Splivallo R."/>
            <person name="Traeger S."/>
            <person name="Wang M."/>
            <person name="Zifcakova L."/>
            <person name="Wipf D."/>
            <person name="Zambonelli A."/>
            <person name="Paolocci F."/>
            <person name="Nowrousian M."/>
            <person name="Ottonello S."/>
            <person name="Baldrian P."/>
            <person name="Spatafora J.W."/>
            <person name="Henrissat B."/>
            <person name="Nagy L.G."/>
            <person name="Aury J.M."/>
            <person name="Wincker P."/>
            <person name="Grigoriev I.V."/>
            <person name="Bonfante P."/>
            <person name="Martin F.M."/>
        </authorList>
    </citation>
    <scope>NUCLEOTIDE SEQUENCE [LARGE SCALE GENOMIC DNA]</scope>
    <source>
        <strain evidence="3 4">CCBAS932</strain>
    </source>
</reference>
<evidence type="ECO:0000313" key="3">
    <source>
        <dbReference type="EMBL" id="RPB08395.1"/>
    </source>
</evidence>
<dbReference type="STRING" id="1392247.A0A3N4KRK4"/>
<dbReference type="SUPFAM" id="SSF52540">
    <property type="entry name" value="P-loop containing nucleoside triphosphate hydrolases"/>
    <property type="match status" value="1"/>
</dbReference>
<dbReference type="Pfam" id="PF00350">
    <property type="entry name" value="Dynamin_N"/>
    <property type="match status" value="1"/>
</dbReference>
<dbReference type="InterPro" id="IPR027417">
    <property type="entry name" value="P-loop_NTPase"/>
</dbReference>
<name>A0A3N4KRK4_9PEZI</name>